<sequence>VRNVYLRCGHADNMVRIVVQCDDPQCIFSTSHPPTCGGPSCRQTCWQYRQYPEQYSPNIDRYCPICSAALAASTNGSA</sequence>
<evidence type="ECO:0000313" key="2">
    <source>
        <dbReference type="Proteomes" id="UP000308600"/>
    </source>
</evidence>
<feature type="non-terminal residue" evidence="1">
    <location>
        <position position="1"/>
    </location>
</feature>
<keyword evidence="2" id="KW-1185">Reference proteome</keyword>
<reference evidence="1 2" key="1">
    <citation type="journal article" date="2019" name="Nat. Ecol. Evol.">
        <title>Megaphylogeny resolves global patterns of mushroom evolution.</title>
        <authorList>
            <person name="Varga T."/>
            <person name="Krizsan K."/>
            <person name="Foldi C."/>
            <person name="Dima B."/>
            <person name="Sanchez-Garcia M."/>
            <person name="Sanchez-Ramirez S."/>
            <person name="Szollosi G.J."/>
            <person name="Szarkandi J.G."/>
            <person name="Papp V."/>
            <person name="Albert L."/>
            <person name="Andreopoulos W."/>
            <person name="Angelini C."/>
            <person name="Antonin V."/>
            <person name="Barry K.W."/>
            <person name="Bougher N.L."/>
            <person name="Buchanan P."/>
            <person name="Buyck B."/>
            <person name="Bense V."/>
            <person name="Catcheside P."/>
            <person name="Chovatia M."/>
            <person name="Cooper J."/>
            <person name="Damon W."/>
            <person name="Desjardin D."/>
            <person name="Finy P."/>
            <person name="Geml J."/>
            <person name="Haridas S."/>
            <person name="Hughes K."/>
            <person name="Justo A."/>
            <person name="Karasinski D."/>
            <person name="Kautmanova I."/>
            <person name="Kiss B."/>
            <person name="Kocsube S."/>
            <person name="Kotiranta H."/>
            <person name="LaButti K.M."/>
            <person name="Lechner B.E."/>
            <person name="Liimatainen K."/>
            <person name="Lipzen A."/>
            <person name="Lukacs Z."/>
            <person name="Mihaltcheva S."/>
            <person name="Morgado L.N."/>
            <person name="Niskanen T."/>
            <person name="Noordeloos M.E."/>
            <person name="Ohm R.A."/>
            <person name="Ortiz-Santana B."/>
            <person name="Ovrebo C."/>
            <person name="Racz N."/>
            <person name="Riley R."/>
            <person name="Savchenko A."/>
            <person name="Shiryaev A."/>
            <person name="Soop K."/>
            <person name="Spirin V."/>
            <person name="Szebenyi C."/>
            <person name="Tomsovsky M."/>
            <person name="Tulloss R.E."/>
            <person name="Uehling J."/>
            <person name="Grigoriev I.V."/>
            <person name="Vagvolgyi C."/>
            <person name="Papp T."/>
            <person name="Martin F.M."/>
            <person name="Miettinen O."/>
            <person name="Hibbett D.S."/>
            <person name="Nagy L.G."/>
        </authorList>
    </citation>
    <scope>NUCLEOTIDE SEQUENCE [LARGE SCALE GENOMIC DNA]</scope>
    <source>
        <strain evidence="1 2">NL-1719</strain>
    </source>
</reference>
<organism evidence="1 2">
    <name type="scientific">Pluteus cervinus</name>
    <dbReference type="NCBI Taxonomy" id="181527"/>
    <lineage>
        <taxon>Eukaryota</taxon>
        <taxon>Fungi</taxon>
        <taxon>Dikarya</taxon>
        <taxon>Basidiomycota</taxon>
        <taxon>Agaricomycotina</taxon>
        <taxon>Agaricomycetes</taxon>
        <taxon>Agaricomycetidae</taxon>
        <taxon>Agaricales</taxon>
        <taxon>Pluteineae</taxon>
        <taxon>Pluteaceae</taxon>
        <taxon>Pluteus</taxon>
    </lineage>
</organism>
<dbReference type="Proteomes" id="UP000308600">
    <property type="component" value="Unassembled WGS sequence"/>
</dbReference>
<name>A0ACD3AHK8_9AGAR</name>
<gene>
    <name evidence="1" type="ORF">BDN72DRAFT_773705</name>
</gene>
<evidence type="ECO:0000313" key="1">
    <source>
        <dbReference type="EMBL" id="TFK65173.1"/>
    </source>
</evidence>
<accession>A0ACD3AHK8</accession>
<protein>
    <submittedName>
        <fullName evidence="1">Uncharacterized protein</fullName>
    </submittedName>
</protein>
<dbReference type="EMBL" id="ML208446">
    <property type="protein sequence ID" value="TFK65173.1"/>
    <property type="molecule type" value="Genomic_DNA"/>
</dbReference>
<proteinExistence type="predicted"/>